<reference evidence="1 2" key="1">
    <citation type="submission" date="2013-04" db="EMBL/GenBank/DDBJ databases">
        <title>Genome sequence of Chlamydia psittaci 99DC5.</title>
        <authorList>
            <person name="Huot-Creasy H."/>
            <person name="McCracken C.L."/>
            <person name="Humphries M."/>
            <person name="Sachse K."/>
            <person name="Laroucau K."/>
            <person name="Bavoil P."/>
            <person name="Myers G.S."/>
        </authorList>
    </citation>
    <scope>NUCLEOTIDE SEQUENCE [LARGE SCALE GENOMIC DNA]</scope>
    <source>
        <strain evidence="1 2">99DC5</strain>
    </source>
</reference>
<dbReference type="EMBL" id="ATLC01000055">
    <property type="protein sequence ID" value="EPJ27412.1"/>
    <property type="molecule type" value="Genomic_DNA"/>
</dbReference>
<keyword evidence="2" id="KW-1185">Reference proteome</keyword>
<evidence type="ECO:0000313" key="2">
    <source>
        <dbReference type="Proteomes" id="UP000014627"/>
    </source>
</evidence>
<dbReference type="Proteomes" id="UP000014627">
    <property type="component" value="Unassembled WGS sequence"/>
</dbReference>
<gene>
    <name evidence="1" type="ORF">CP99DC5_1033</name>
</gene>
<organism evidence="1 2">
    <name type="scientific">Chlamydia psittaci 99DC5</name>
    <dbReference type="NCBI Taxonomy" id="1112251"/>
    <lineage>
        <taxon>Bacteria</taxon>
        <taxon>Pseudomonadati</taxon>
        <taxon>Chlamydiota</taxon>
        <taxon>Chlamydiia</taxon>
        <taxon>Chlamydiales</taxon>
        <taxon>Chlamydiaceae</taxon>
        <taxon>Chlamydia/Chlamydophila group</taxon>
        <taxon>Chlamydia</taxon>
    </lineage>
</organism>
<sequence>MGEYCIPLMRYRIPPILRFSRNSTPEFTRSICYTSNNITLRKDLKVDSFNLSIIYLPKTRSSSSRNKKILIFYYVLTTYALVL</sequence>
<accession>A0ABP2X225</accession>
<evidence type="ECO:0000313" key="1">
    <source>
        <dbReference type="EMBL" id="EPJ27412.1"/>
    </source>
</evidence>
<proteinExistence type="predicted"/>
<comment type="caution">
    <text evidence="1">The sequence shown here is derived from an EMBL/GenBank/DDBJ whole genome shotgun (WGS) entry which is preliminary data.</text>
</comment>
<name>A0ABP2X225_CHLPS</name>
<protein>
    <submittedName>
        <fullName evidence="1">Uncharacterized protein</fullName>
    </submittedName>
</protein>